<dbReference type="InterPro" id="IPR050188">
    <property type="entry name" value="RluA_PseudoU_synthase"/>
</dbReference>
<evidence type="ECO:0000256" key="7">
    <source>
        <dbReference type="RuleBase" id="RU362028"/>
    </source>
</evidence>
<dbReference type="PROSITE" id="PS01129">
    <property type="entry name" value="PSI_RLU"/>
    <property type="match status" value="1"/>
</dbReference>
<dbReference type="SUPFAM" id="SSF55120">
    <property type="entry name" value="Pseudouridine synthase"/>
    <property type="match status" value="1"/>
</dbReference>
<dbReference type="GO" id="GO:0120159">
    <property type="term" value="F:rRNA pseudouridine synthase activity"/>
    <property type="evidence" value="ECO:0007669"/>
    <property type="project" value="UniProtKB-ARBA"/>
</dbReference>
<evidence type="ECO:0000313" key="9">
    <source>
        <dbReference type="EMBL" id="RPF46574.1"/>
    </source>
</evidence>
<dbReference type="InterPro" id="IPR006224">
    <property type="entry name" value="PsdUridine_synth_RluA-like_CS"/>
</dbReference>
<dbReference type="InterPro" id="IPR006145">
    <property type="entry name" value="PsdUridine_synth_RsuA/RluA"/>
</dbReference>
<dbReference type="AlphaFoldDB" id="A0A3N5ANZ4"/>
<dbReference type="GO" id="GO:0000455">
    <property type="term" value="P:enzyme-directed rRNA pseudouridine synthesis"/>
    <property type="evidence" value="ECO:0007669"/>
    <property type="project" value="TreeGrafter"/>
</dbReference>
<evidence type="ECO:0000256" key="2">
    <source>
        <dbReference type="ARBA" id="ARBA00010876"/>
    </source>
</evidence>
<comment type="function">
    <text evidence="7">Responsible for synthesis of pseudouridine from uracil.</text>
</comment>
<dbReference type="EC" id="5.4.99.-" evidence="7"/>
<feature type="domain" description="RNA-binding S4" evidence="8">
    <location>
        <begin position="16"/>
        <end position="80"/>
    </location>
</feature>
<dbReference type="InterPro" id="IPR002942">
    <property type="entry name" value="S4_RNA-bd"/>
</dbReference>
<dbReference type="FunFam" id="3.30.2350.10:FF:000006">
    <property type="entry name" value="Pseudouridine synthase"/>
    <property type="match status" value="1"/>
</dbReference>
<gene>
    <name evidence="9" type="ORF">EDD75_0817</name>
</gene>
<dbReference type="InterPro" id="IPR006225">
    <property type="entry name" value="PsdUridine_synth_RluC/D"/>
</dbReference>
<proteinExistence type="inferred from homology"/>
<name>A0A3N5ANZ4_9THEO</name>
<dbReference type="CDD" id="cd02869">
    <property type="entry name" value="PseudoU_synth_RluA_like"/>
    <property type="match status" value="1"/>
</dbReference>
<dbReference type="NCBIfam" id="TIGR00005">
    <property type="entry name" value="rluA_subfam"/>
    <property type="match status" value="1"/>
</dbReference>
<dbReference type="Pfam" id="PF00849">
    <property type="entry name" value="PseudoU_synth_2"/>
    <property type="match status" value="1"/>
</dbReference>
<keyword evidence="4 7" id="KW-0413">Isomerase</keyword>
<organism evidence="9 10">
    <name type="scientific">Thermodesulfitimonas autotrophica</name>
    <dbReference type="NCBI Taxonomy" id="1894989"/>
    <lineage>
        <taxon>Bacteria</taxon>
        <taxon>Bacillati</taxon>
        <taxon>Bacillota</taxon>
        <taxon>Clostridia</taxon>
        <taxon>Thermoanaerobacterales</taxon>
        <taxon>Thermoanaerobacteraceae</taxon>
        <taxon>Thermodesulfitimonas</taxon>
    </lineage>
</organism>
<reference evidence="9 10" key="1">
    <citation type="submission" date="2018-11" db="EMBL/GenBank/DDBJ databases">
        <title>Genomic Encyclopedia of Type Strains, Phase IV (KMG-IV): sequencing the most valuable type-strain genomes for metagenomic binning, comparative biology and taxonomic classification.</title>
        <authorList>
            <person name="Goeker M."/>
        </authorList>
    </citation>
    <scope>NUCLEOTIDE SEQUENCE [LARGE SCALE GENOMIC DNA]</scope>
    <source>
        <strain evidence="9 10">DSM 102936</strain>
    </source>
</reference>
<dbReference type="Proteomes" id="UP000282654">
    <property type="component" value="Unassembled WGS sequence"/>
</dbReference>
<dbReference type="EMBL" id="RKRE01000002">
    <property type="protein sequence ID" value="RPF46574.1"/>
    <property type="molecule type" value="Genomic_DNA"/>
</dbReference>
<dbReference type="PROSITE" id="PS50889">
    <property type="entry name" value="S4"/>
    <property type="match status" value="1"/>
</dbReference>
<dbReference type="Gene3D" id="3.10.290.10">
    <property type="entry name" value="RNA-binding S4 domain"/>
    <property type="match status" value="1"/>
</dbReference>
<evidence type="ECO:0000256" key="1">
    <source>
        <dbReference type="ARBA" id="ARBA00000073"/>
    </source>
</evidence>
<dbReference type="SMART" id="SM00363">
    <property type="entry name" value="S4"/>
    <property type="match status" value="1"/>
</dbReference>
<dbReference type="OrthoDB" id="9807829at2"/>
<dbReference type="RefSeq" id="WP_123928473.1">
    <property type="nucleotide sequence ID" value="NZ_RKRE01000002.1"/>
</dbReference>
<comment type="similarity">
    <text evidence="2 7">Belongs to the pseudouridine synthase RluA family.</text>
</comment>
<evidence type="ECO:0000256" key="3">
    <source>
        <dbReference type="ARBA" id="ARBA00022884"/>
    </source>
</evidence>
<dbReference type="PANTHER" id="PTHR21600">
    <property type="entry name" value="MITOCHONDRIAL RNA PSEUDOURIDINE SYNTHASE"/>
    <property type="match status" value="1"/>
</dbReference>
<comment type="catalytic activity">
    <reaction evidence="1 7">
        <text>a uridine in RNA = a pseudouridine in RNA</text>
        <dbReference type="Rhea" id="RHEA:48348"/>
        <dbReference type="Rhea" id="RHEA-COMP:12068"/>
        <dbReference type="Rhea" id="RHEA-COMP:12069"/>
        <dbReference type="ChEBI" id="CHEBI:65314"/>
        <dbReference type="ChEBI" id="CHEBI:65315"/>
    </reaction>
</comment>
<sequence length="309" mass="34472">MVLIERLVVEEEEAGTRIDIYLAREIPDISRSRFQQLINEGQVLVNARAVRPSYRLRPGDEISVHLPPAETPQIIPEPIPIEIVYEDQDVLVVNKPRGMVVHPGAGHYRGTLVNALLYRCTDLSGINGVLRPGIVHRLDKETSGLLMVAKNDAAHLSLATQLKERRILREYLALVYGQLKEDAGTVIAPIGRHPRDRQKMAVTPTGREAITHYKVVERFTRYTLLRLRLATGRTHQIRVHLTHIGHPVVGDLKYGPARPHLGLSGQFLHAGVLGFTHPTTGEFLRFEAPLPPELAAVLARLREAEVSPA</sequence>
<dbReference type="InterPro" id="IPR036986">
    <property type="entry name" value="S4_RNA-bd_sf"/>
</dbReference>
<dbReference type="Gene3D" id="3.30.2350.10">
    <property type="entry name" value="Pseudouridine synthase"/>
    <property type="match status" value="1"/>
</dbReference>
<dbReference type="InterPro" id="IPR020103">
    <property type="entry name" value="PsdUridine_synth_cat_dom_sf"/>
</dbReference>
<feature type="active site" evidence="5">
    <location>
        <position position="139"/>
    </location>
</feature>
<evidence type="ECO:0000256" key="5">
    <source>
        <dbReference type="PIRSR" id="PIRSR606225-1"/>
    </source>
</evidence>
<keyword evidence="10" id="KW-1185">Reference proteome</keyword>
<dbReference type="SUPFAM" id="SSF55174">
    <property type="entry name" value="Alpha-L RNA-binding motif"/>
    <property type="match status" value="1"/>
</dbReference>
<protein>
    <recommendedName>
        <fullName evidence="7">Pseudouridine synthase</fullName>
        <ecNumber evidence="7">5.4.99.-</ecNumber>
    </recommendedName>
</protein>
<dbReference type="CDD" id="cd00165">
    <property type="entry name" value="S4"/>
    <property type="match status" value="1"/>
</dbReference>
<comment type="caution">
    <text evidence="9">The sequence shown here is derived from an EMBL/GenBank/DDBJ whole genome shotgun (WGS) entry which is preliminary data.</text>
</comment>
<dbReference type="PANTHER" id="PTHR21600:SF44">
    <property type="entry name" value="RIBOSOMAL LARGE SUBUNIT PSEUDOURIDINE SYNTHASE D"/>
    <property type="match status" value="1"/>
</dbReference>
<evidence type="ECO:0000313" key="10">
    <source>
        <dbReference type="Proteomes" id="UP000282654"/>
    </source>
</evidence>
<accession>A0A3N5ANZ4</accession>
<evidence type="ECO:0000256" key="4">
    <source>
        <dbReference type="ARBA" id="ARBA00023235"/>
    </source>
</evidence>
<evidence type="ECO:0000256" key="6">
    <source>
        <dbReference type="PROSITE-ProRule" id="PRU00182"/>
    </source>
</evidence>
<dbReference type="GO" id="GO:0003723">
    <property type="term" value="F:RNA binding"/>
    <property type="evidence" value="ECO:0007669"/>
    <property type="project" value="UniProtKB-KW"/>
</dbReference>
<evidence type="ECO:0000259" key="8">
    <source>
        <dbReference type="SMART" id="SM00363"/>
    </source>
</evidence>
<keyword evidence="3 6" id="KW-0694">RNA-binding</keyword>
<dbReference type="Pfam" id="PF01479">
    <property type="entry name" value="S4"/>
    <property type="match status" value="1"/>
</dbReference>